<feature type="compositionally biased region" description="Low complexity" evidence="1">
    <location>
        <begin position="106"/>
        <end position="115"/>
    </location>
</feature>
<organism evidence="2 3">
    <name type="scientific">Phyllosticta capitalensis</name>
    <dbReference type="NCBI Taxonomy" id="121624"/>
    <lineage>
        <taxon>Eukaryota</taxon>
        <taxon>Fungi</taxon>
        <taxon>Dikarya</taxon>
        <taxon>Ascomycota</taxon>
        <taxon>Pezizomycotina</taxon>
        <taxon>Dothideomycetes</taxon>
        <taxon>Dothideomycetes incertae sedis</taxon>
        <taxon>Botryosphaeriales</taxon>
        <taxon>Phyllostictaceae</taxon>
        <taxon>Phyllosticta</taxon>
    </lineage>
</organism>
<name>A0ABR1YLL3_9PEZI</name>
<evidence type="ECO:0000256" key="1">
    <source>
        <dbReference type="SAM" id="MobiDB-lite"/>
    </source>
</evidence>
<accession>A0ABR1YLL3</accession>
<reference evidence="2 3" key="1">
    <citation type="submission" date="2024-04" db="EMBL/GenBank/DDBJ databases">
        <title>Phyllosticta paracitricarpa is synonymous to the EU quarantine fungus P. citricarpa based on phylogenomic analyses.</title>
        <authorList>
            <consortium name="Lawrence Berkeley National Laboratory"/>
            <person name="Van Ingen-Buijs V.A."/>
            <person name="Van Westerhoven A.C."/>
            <person name="Haridas S."/>
            <person name="Skiadas P."/>
            <person name="Martin F."/>
            <person name="Groenewald J.Z."/>
            <person name="Crous P.W."/>
            <person name="Seidl M.F."/>
        </authorList>
    </citation>
    <scope>NUCLEOTIDE SEQUENCE [LARGE SCALE GENOMIC DNA]</scope>
    <source>
        <strain evidence="2 3">CBS 123374</strain>
    </source>
</reference>
<sequence length="273" mass="30395">MKACANPAKQTAVSIGKSLAESKYEAPLGTHLDLQQVSDLESPRRRPRRRVKWMHQVTCKARCSPSVCFLKTANPQPHRPRLPTAHTQTQPNTNQHVLLPPPHPTQPTTTTPSVTMSKRRRIFGSTDTTERDGNNGKTTTLSSLTTTTDQAPLTARIDATITNQAALIASQRQYIHDILSNISQLDGFAKAHAAITEARVEELRARVEELARENEELKKGRGEEGGEGGDGEVETLRERVRELEEEVERLREAQTQTQMQTQHGELAFRGRGD</sequence>
<keyword evidence="3" id="KW-1185">Reference proteome</keyword>
<comment type="caution">
    <text evidence="2">The sequence shown here is derived from an EMBL/GenBank/DDBJ whole genome shotgun (WGS) entry which is preliminary data.</text>
</comment>
<feature type="region of interest" description="Disordered" evidence="1">
    <location>
        <begin position="251"/>
        <end position="273"/>
    </location>
</feature>
<feature type="compositionally biased region" description="Polar residues" evidence="1">
    <location>
        <begin position="85"/>
        <end position="94"/>
    </location>
</feature>
<feature type="region of interest" description="Disordered" evidence="1">
    <location>
        <begin position="74"/>
        <end position="143"/>
    </location>
</feature>
<evidence type="ECO:0000313" key="3">
    <source>
        <dbReference type="Proteomes" id="UP001492380"/>
    </source>
</evidence>
<evidence type="ECO:0000313" key="2">
    <source>
        <dbReference type="EMBL" id="KAK8233381.1"/>
    </source>
</evidence>
<protein>
    <submittedName>
        <fullName evidence="2">Uncharacterized protein</fullName>
    </submittedName>
</protein>
<feature type="compositionally biased region" description="Basic and acidic residues" evidence="1">
    <location>
        <begin position="215"/>
        <end position="224"/>
    </location>
</feature>
<proteinExistence type="predicted"/>
<feature type="compositionally biased region" description="Polar residues" evidence="1">
    <location>
        <begin position="253"/>
        <end position="263"/>
    </location>
</feature>
<dbReference type="Proteomes" id="UP001492380">
    <property type="component" value="Unassembled WGS sequence"/>
</dbReference>
<dbReference type="EMBL" id="JBBWRZ010000006">
    <property type="protein sequence ID" value="KAK8233381.1"/>
    <property type="molecule type" value="Genomic_DNA"/>
</dbReference>
<feature type="region of interest" description="Disordered" evidence="1">
    <location>
        <begin position="215"/>
        <end position="235"/>
    </location>
</feature>
<gene>
    <name evidence="2" type="ORF">HDK90DRAFT_466432</name>
</gene>